<proteinExistence type="inferred from homology"/>
<comment type="similarity">
    <text evidence="1">Belongs to the universal stress protein A family.</text>
</comment>
<dbReference type="GO" id="GO:0005524">
    <property type="term" value="F:ATP binding"/>
    <property type="evidence" value="ECO:0007669"/>
    <property type="project" value="UniProtKB-KW"/>
</dbReference>
<dbReference type="PRINTS" id="PR01438">
    <property type="entry name" value="UNVRSLSTRESS"/>
</dbReference>
<feature type="domain" description="UspA" evidence="4">
    <location>
        <begin position="11"/>
        <end position="154"/>
    </location>
</feature>
<keyword evidence="6" id="KW-1185">Reference proteome</keyword>
<gene>
    <name evidence="5" type="ORF">MCOO_18900</name>
</gene>
<name>A0A7I7KUU1_9MYCO</name>
<dbReference type="InterPro" id="IPR014729">
    <property type="entry name" value="Rossmann-like_a/b/a_fold"/>
</dbReference>
<evidence type="ECO:0000256" key="1">
    <source>
        <dbReference type="ARBA" id="ARBA00008791"/>
    </source>
</evidence>
<organism evidence="5 6">
    <name type="scientific">Mycobacterium cookii</name>
    <dbReference type="NCBI Taxonomy" id="1775"/>
    <lineage>
        <taxon>Bacteria</taxon>
        <taxon>Bacillati</taxon>
        <taxon>Actinomycetota</taxon>
        <taxon>Actinomycetes</taxon>
        <taxon>Mycobacteriales</taxon>
        <taxon>Mycobacteriaceae</taxon>
        <taxon>Mycobacterium</taxon>
    </lineage>
</organism>
<dbReference type="RefSeq" id="WP_163776110.1">
    <property type="nucleotide sequence ID" value="NZ_AP022569.1"/>
</dbReference>
<keyword evidence="2" id="KW-0547">Nucleotide-binding</keyword>
<keyword evidence="3" id="KW-0067">ATP-binding</keyword>
<dbReference type="Proteomes" id="UP000465866">
    <property type="component" value="Chromosome"/>
</dbReference>
<sequence length="300" mass="31306">MPKHSGKHQGIVVGVDGSPSSSTAVRWAAREAAMRHVSLSLVHVIERPPWGLLALGGGAVQPPSETLEWERTEGAEIISAAVKLATDSTQDREIPDLQAEVYFSATGPTLYEFSTQAQMVVVGSRGHTKVGRVLLGSVSTGLIHHARCPVAVVHGGAQSASPHSALPVVVGIDGSPASESATAIAFEEASCRGIELIAIHAWSDLHMSDAAGDDWLKLQAVGEEALAERLAGWQEHFPDVVVQRRIVLDAPALHLLEAAEAAQLVVVGSHGRGGFAGMLLGSVSTAVAQAAQIPVIVARQ</sequence>
<protein>
    <submittedName>
        <fullName evidence="5">Universal stress protein</fullName>
    </submittedName>
</protein>
<reference evidence="5 6" key="1">
    <citation type="journal article" date="2019" name="Emerg. Microbes Infect.">
        <title>Comprehensive subspecies identification of 175 nontuberculous mycobacteria species based on 7547 genomic profiles.</title>
        <authorList>
            <person name="Matsumoto Y."/>
            <person name="Kinjo T."/>
            <person name="Motooka D."/>
            <person name="Nabeya D."/>
            <person name="Jung N."/>
            <person name="Uechi K."/>
            <person name="Horii T."/>
            <person name="Iida T."/>
            <person name="Fujita J."/>
            <person name="Nakamura S."/>
        </authorList>
    </citation>
    <scope>NUCLEOTIDE SEQUENCE [LARGE SCALE GENOMIC DNA]</scope>
    <source>
        <strain evidence="5 6">JCM 12404</strain>
    </source>
</reference>
<feature type="domain" description="UspA" evidence="4">
    <location>
        <begin position="168"/>
        <end position="299"/>
    </location>
</feature>
<dbReference type="InterPro" id="IPR006016">
    <property type="entry name" value="UspA"/>
</dbReference>
<evidence type="ECO:0000313" key="5">
    <source>
        <dbReference type="EMBL" id="BBX45875.1"/>
    </source>
</evidence>
<dbReference type="Gene3D" id="3.40.50.620">
    <property type="entry name" value="HUPs"/>
    <property type="match status" value="2"/>
</dbReference>
<dbReference type="EMBL" id="AP022569">
    <property type="protein sequence ID" value="BBX45875.1"/>
    <property type="molecule type" value="Genomic_DNA"/>
</dbReference>
<evidence type="ECO:0000259" key="4">
    <source>
        <dbReference type="Pfam" id="PF00582"/>
    </source>
</evidence>
<evidence type="ECO:0000313" key="6">
    <source>
        <dbReference type="Proteomes" id="UP000465866"/>
    </source>
</evidence>
<accession>A0A7I7KUU1</accession>
<dbReference type="SUPFAM" id="SSF52402">
    <property type="entry name" value="Adenine nucleotide alpha hydrolases-like"/>
    <property type="match status" value="2"/>
</dbReference>
<dbReference type="PANTHER" id="PTHR46268">
    <property type="entry name" value="STRESS RESPONSE PROTEIN NHAX"/>
    <property type="match status" value="1"/>
</dbReference>
<evidence type="ECO:0000256" key="3">
    <source>
        <dbReference type="ARBA" id="ARBA00022840"/>
    </source>
</evidence>
<dbReference type="InterPro" id="IPR006015">
    <property type="entry name" value="Universal_stress_UspA"/>
</dbReference>
<dbReference type="PANTHER" id="PTHR46268:SF27">
    <property type="entry name" value="UNIVERSAL STRESS PROTEIN RV2623"/>
    <property type="match status" value="1"/>
</dbReference>
<dbReference type="KEGG" id="mcoo:MCOO_18900"/>
<evidence type="ECO:0000256" key="2">
    <source>
        <dbReference type="ARBA" id="ARBA00022741"/>
    </source>
</evidence>
<dbReference type="AlphaFoldDB" id="A0A7I7KUU1"/>
<dbReference type="Pfam" id="PF00582">
    <property type="entry name" value="Usp"/>
    <property type="match status" value="2"/>
</dbReference>